<keyword evidence="3" id="KW-1185">Reference proteome</keyword>
<keyword evidence="1" id="KW-0732">Signal</keyword>
<name>A0A8S1EQN3_9PELO</name>
<evidence type="ECO:0000313" key="2">
    <source>
        <dbReference type="EMBL" id="CAB3404331.1"/>
    </source>
</evidence>
<evidence type="ECO:0008006" key="4">
    <source>
        <dbReference type="Google" id="ProtNLM"/>
    </source>
</evidence>
<reference evidence="2 3" key="1">
    <citation type="submission" date="2020-04" db="EMBL/GenBank/DDBJ databases">
        <authorList>
            <person name="Laetsch R D."/>
            <person name="Stevens L."/>
            <person name="Kumar S."/>
            <person name="Blaxter L. M."/>
        </authorList>
    </citation>
    <scope>NUCLEOTIDE SEQUENCE [LARGE SCALE GENOMIC DNA]</scope>
</reference>
<gene>
    <name evidence="2" type="ORF">CBOVIS_LOCUS6685</name>
</gene>
<sequence length="174" mass="19474">MLIVPIIFSLIRFVENDCSTDYLYSYCPTCCAILYSSQKCDIDDVNSRFLVKENGNGVLGAIWDDAPKTIIVRKGCLLEVWDWKNQTGPKRALGLDGMEVFPLDRYSFENRISSLKCKCVQPLLTTTTISTSTTSQPTTEDTKLDVVERILLNASEHHAIPPIADNSTILIPLK</sequence>
<evidence type="ECO:0000313" key="3">
    <source>
        <dbReference type="Proteomes" id="UP000494206"/>
    </source>
</evidence>
<organism evidence="2 3">
    <name type="scientific">Caenorhabditis bovis</name>
    <dbReference type="NCBI Taxonomy" id="2654633"/>
    <lineage>
        <taxon>Eukaryota</taxon>
        <taxon>Metazoa</taxon>
        <taxon>Ecdysozoa</taxon>
        <taxon>Nematoda</taxon>
        <taxon>Chromadorea</taxon>
        <taxon>Rhabditida</taxon>
        <taxon>Rhabditina</taxon>
        <taxon>Rhabditomorpha</taxon>
        <taxon>Rhabditoidea</taxon>
        <taxon>Rhabditidae</taxon>
        <taxon>Peloderinae</taxon>
        <taxon>Caenorhabditis</taxon>
    </lineage>
</organism>
<evidence type="ECO:0000256" key="1">
    <source>
        <dbReference type="SAM" id="SignalP"/>
    </source>
</evidence>
<protein>
    <recommendedName>
        <fullName evidence="4">FAM194 C-terminal domain-containing protein</fullName>
    </recommendedName>
</protein>
<feature type="signal peptide" evidence="1">
    <location>
        <begin position="1"/>
        <end position="16"/>
    </location>
</feature>
<accession>A0A8S1EQN3</accession>
<feature type="chain" id="PRO_5035935469" description="FAM194 C-terminal domain-containing protein" evidence="1">
    <location>
        <begin position="17"/>
        <end position="174"/>
    </location>
</feature>
<comment type="caution">
    <text evidence="2">The sequence shown here is derived from an EMBL/GenBank/DDBJ whole genome shotgun (WGS) entry which is preliminary data.</text>
</comment>
<dbReference type="EMBL" id="CADEPM010000004">
    <property type="protein sequence ID" value="CAB3404331.1"/>
    <property type="molecule type" value="Genomic_DNA"/>
</dbReference>
<dbReference type="OrthoDB" id="5830656at2759"/>
<dbReference type="Proteomes" id="UP000494206">
    <property type="component" value="Unassembled WGS sequence"/>
</dbReference>
<dbReference type="AlphaFoldDB" id="A0A8S1EQN3"/>
<proteinExistence type="predicted"/>